<dbReference type="EMBL" id="JACHJL010000008">
    <property type="protein sequence ID" value="MBB5936533.1"/>
    <property type="molecule type" value="Genomic_DNA"/>
</dbReference>
<evidence type="ECO:0000256" key="5">
    <source>
        <dbReference type="ARBA" id="ARBA00022989"/>
    </source>
</evidence>
<evidence type="ECO:0000256" key="6">
    <source>
        <dbReference type="ARBA" id="ARBA00023136"/>
    </source>
</evidence>
<evidence type="ECO:0000313" key="10">
    <source>
        <dbReference type="EMBL" id="MBB5936533.1"/>
    </source>
</evidence>
<feature type="region of interest" description="Disordered" evidence="7">
    <location>
        <begin position="318"/>
        <end position="343"/>
    </location>
</feature>
<sequence length="343" mass="35185">MTSAPRTPSAPVVAGGGGPAAGVALAVVSACTFGTVGPATKMLDAAGLSALETAQFRLTVTAVLLLAYTAITRPRQLRATRQEWAVIAVLGVFSFAALQTLCGVAVARIPVGVFVVVQFLSPVIVVLWLRWVRRIRQPPLVWAGTAVVLSGLLLVGEVWARLRLDVIGVLAALGTALALSVRFLVARQALEHRDPVAVAALGTAVAALALNVLSPPTAFRYAALGEWVAYGRVSAPVWAVAGWAAVVATLVAYLSGIAAQRFLAPSTASLFATLEVVAGAGVAYVLLSESLSAPQCAGIATVLAGVLLAQRAMRAQPPPVPARPGCHAAVAPGERTKTPAPPR</sequence>
<comment type="similarity">
    <text evidence="2">Belongs to the EamA transporter family.</text>
</comment>
<gene>
    <name evidence="10" type="ORF">FHS42_003608</name>
</gene>
<evidence type="ECO:0000259" key="9">
    <source>
        <dbReference type="Pfam" id="PF00892"/>
    </source>
</evidence>
<evidence type="ECO:0000313" key="11">
    <source>
        <dbReference type="Proteomes" id="UP000588098"/>
    </source>
</evidence>
<name>A0A7W9QA93_9ACTN</name>
<keyword evidence="11" id="KW-1185">Reference proteome</keyword>
<feature type="transmembrane region" description="Helical" evidence="8">
    <location>
        <begin position="262"/>
        <end position="286"/>
    </location>
</feature>
<reference evidence="10 11" key="1">
    <citation type="submission" date="2020-08" db="EMBL/GenBank/DDBJ databases">
        <title>Genomic Encyclopedia of Type Strains, Phase III (KMG-III): the genomes of soil and plant-associated and newly described type strains.</title>
        <authorList>
            <person name="Whitman W."/>
        </authorList>
    </citation>
    <scope>NUCLEOTIDE SEQUENCE [LARGE SCALE GENOMIC DNA]</scope>
    <source>
        <strain evidence="10 11">CECT 8305</strain>
    </source>
</reference>
<evidence type="ECO:0000256" key="8">
    <source>
        <dbReference type="SAM" id="Phobius"/>
    </source>
</evidence>
<dbReference type="PANTHER" id="PTHR42920">
    <property type="entry name" value="OS03G0707200 PROTEIN-RELATED"/>
    <property type="match status" value="1"/>
</dbReference>
<evidence type="ECO:0000256" key="7">
    <source>
        <dbReference type="SAM" id="MobiDB-lite"/>
    </source>
</evidence>
<dbReference type="RefSeq" id="WP_184573105.1">
    <property type="nucleotide sequence ID" value="NZ_JACHJL010000008.1"/>
</dbReference>
<dbReference type="SUPFAM" id="SSF103481">
    <property type="entry name" value="Multidrug resistance efflux transporter EmrE"/>
    <property type="match status" value="2"/>
</dbReference>
<evidence type="ECO:0000256" key="3">
    <source>
        <dbReference type="ARBA" id="ARBA00022475"/>
    </source>
</evidence>
<keyword evidence="4 8" id="KW-0812">Transmembrane</keyword>
<dbReference type="AlphaFoldDB" id="A0A7W9QA93"/>
<keyword evidence="3" id="KW-1003">Cell membrane</keyword>
<keyword evidence="6 8" id="KW-0472">Membrane</keyword>
<dbReference type="PROSITE" id="PS51257">
    <property type="entry name" value="PROKAR_LIPOPROTEIN"/>
    <property type="match status" value="1"/>
</dbReference>
<dbReference type="InterPro" id="IPR051258">
    <property type="entry name" value="Diverse_Substrate_Transporter"/>
</dbReference>
<dbReference type="Pfam" id="PF00892">
    <property type="entry name" value="EamA"/>
    <property type="match status" value="2"/>
</dbReference>
<dbReference type="Proteomes" id="UP000588098">
    <property type="component" value="Unassembled WGS sequence"/>
</dbReference>
<dbReference type="PANTHER" id="PTHR42920:SF11">
    <property type="entry name" value="INNER MEMBRANE PROTEIN YTFF"/>
    <property type="match status" value="1"/>
</dbReference>
<comment type="subcellular location">
    <subcellularLocation>
        <location evidence="1">Cell membrane</location>
        <topology evidence="1">Multi-pass membrane protein</topology>
    </subcellularLocation>
</comment>
<feature type="domain" description="EamA" evidence="9">
    <location>
        <begin position="21"/>
        <end position="155"/>
    </location>
</feature>
<evidence type="ECO:0000256" key="4">
    <source>
        <dbReference type="ARBA" id="ARBA00022692"/>
    </source>
</evidence>
<feature type="transmembrane region" description="Helical" evidence="8">
    <location>
        <begin position="196"/>
        <end position="213"/>
    </location>
</feature>
<keyword evidence="5 8" id="KW-1133">Transmembrane helix</keyword>
<accession>A0A7W9QA93</accession>
<feature type="transmembrane region" description="Helical" evidence="8">
    <location>
        <begin position="84"/>
        <end position="107"/>
    </location>
</feature>
<comment type="caution">
    <text evidence="10">The sequence shown here is derived from an EMBL/GenBank/DDBJ whole genome shotgun (WGS) entry which is preliminary data.</text>
</comment>
<organism evidence="10 11">
    <name type="scientific">Streptomyces zagrosensis</name>
    <dbReference type="NCBI Taxonomy" id="1042984"/>
    <lineage>
        <taxon>Bacteria</taxon>
        <taxon>Bacillati</taxon>
        <taxon>Actinomycetota</taxon>
        <taxon>Actinomycetes</taxon>
        <taxon>Kitasatosporales</taxon>
        <taxon>Streptomycetaceae</taxon>
        <taxon>Streptomyces</taxon>
    </lineage>
</organism>
<feature type="domain" description="EamA" evidence="9">
    <location>
        <begin position="167"/>
        <end position="308"/>
    </location>
</feature>
<feature type="transmembrane region" description="Helical" evidence="8">
    <location>
        <begin position="292"/>
        <end position="309"/>
    </location>
</feature>
<evidence type="ECO:0000256" key="1">
    <source>
        <dbReference type="ARBA" id="ARBA00004651"/>
    </source>
</evidence>
<feature type="transmembrane region" description="Helical" evidence="8">
    <location>
        <begin position="113"/>
        <end position="132"/>
    </location>
</feature>
<proteinExistence type="inferred from homology"/>
<feature type="transmembrane region" description="Helical" evidence="8">
    <location>
        <begin position="56"/>
        <end position="72"/>
    </location>
</feature>
<feature type="transmembrane region" description="Helical" evidence="8">
    <location>
        <begin position="139"/>
        <end position="160"/>
    </location>
</feature>
<dbReference type="InterPro" id="IPR037185">
    <property type="entry name" value="EmrE-like"/>
</dbReference>
<dbReference type="GO" id="GO:0005886">
    <property type="term" value="C:plasma membrane"/>
    <property type="evidence" value="ECO:0007669"/>
    <property type="project" value="UniProtKB-SubCell"/>
</dbReference>
<evidence type="ECO:0000256" key="2">
    <source>
        <dbReference type="ARBA" id="ARBA00007362"/>
    </source>
</evidence>
<feature type="transmembrane region" description="Helical" evidence="8">
    <location>
        <begin position="166"/>
        <end position="184"/>
    </location>
</feature>
<feature type="transmembrane region" description="Helical" evidence="8">
    <location>
        <begin position="12"/>
        <end position="36"/>
    </location>
</feature>
<protein>
    <submittedName>
        <fullName evidence="10">Drug/metabolite transporter (DMT)-like permease</fullName>
    </submittedName>
</protein>
<feature type="transmembrane region" description="Helical" evidence="8">
    <location>
        <begin position="233"/>
        <end position="255"/>
    </location>
</feature>
<dbReference type="InterPro" id="IPR000620">
    <property type="entry name" value="EamA_dom"/>
</dbReference>